<dbReference type="RefSeq" id="XP_035548301.1">
    <property type="nucleotide sequence ID" value="XM_035692408.1"/>
</dbReference>
<dbReference type="RefSeq" id="XP_035548303.1">
    <property type="nucleotide sequence ID" value="XM_035692410.1"/>
</dbReference>
<dbReference type="GeneID" id="108985690"/>
<evidence type="ECO:0000313" key="4">
    <source>
        <dbReference type="RefSeq" id="XP_035548302.1"/>
    </source>
</evidence>
<dbReference type="PANTHER" id="PTHR31170:SF17">
    <property type="match status" value="1"/>
</dbReference>
<name>A0A6P9EWV0_JUGRE</name>
<dbReference type="PANTHER" id="PTHR31170">
    <property type="entry name" value="BNAC04G53230D PROTEIN"/>
    <property type="match status" value="1"/>
</dbReference>
<gene>
    <name evidence="2 3 4 5" type="primary">LOC108985690</name>
</gene>
<reference evidence="2 3" key="1">
    <citation type="submission" date="2025-04" db="UniProtKB">
        <authorList>
            <consortium name="RefSeq"/>
        </authorList>
    </citation>
    <scope>IDENTIFICATION</scope>
    <source>
        <tissue evidence="2 3">Leaves</tissue>
    </source>
</reference>
<dbReference type="AlphaFoldDB" id="A0A6P9EWV0"/>
<dbReference type="OrthoDB" id="672127at2759"/>
<evidence type="ECO:0000313" key="3">
    <source>
        <dbReference type="RefSeq" id="XP_035548301.1"/>
    </source>
</evidence>
<sequence>MPAGGAHHALSIDKRLASLGSTSIDQECCVSKVHRLLRQINHAAYEPDLLAIGPYHRGKDHLSFMEKHKLRFLQRMLERTNENSAERYITAMIEKEERARRFYADQFPELSKDEFVEMMLLDGCFIIELFRIQRDAVFQYIEKDPNFHSVKNEPIFQTALILNGITRDLLLFENQLPFFILTELFEMSESCNQQYDYAHCESTTSANQSEKNQTVLLGSQSRKPSKHVIDSDQKHEITIDESSIFKDVNERVPTRLLDGALAFFSFTLALSCEINVNGSSYASTADIKHLLGLIHKSMSPPPKEPGIPYNKRSHRGMFKFKETHKSKDLVGPNENEDWKSIPYATDLQDAGVKFKEAEEFKNTLFGDQLKMEEWKSILTNVIELQKAGVKFKKAETDRTQSALLCCLSFQLFGDSSADSEFNPKCLLVKLIMLSPLTKDWPSLSSTPIDQECCVFKVHRSLRQINPVAYEPDLLAIGPYHRGKDHLSFMEKHKLIFLQRMLKRRNENSAKRYITAMIENEERARRFYADQFPELSKVEFVEMMGVSSLIDILLF</sequence>
<accession>A0A6P9EWV0</accession>
<dbReference type="RefSeq" id="XP_035548302.1">
    <property type="nucleotide sequence ID" value="XM_035692409.1"/>
</dbReference>
<evidence type="ECO:0000313" key="1">
    <source>
        <dbReference type="Proteomes" id="UP000235220"/>
    </source>
</evidence>
<evidence type="ECO:0000313" key="2">
    <source>
        <dbReference type="RefSeq" id="XP_035548299.1"/>
    </source>
</evidence>
<keyword evidence="1" id="KW-1185">Reference proteome</keyword>
<proteinExistence type="predicted"/>
<evidence type="ECO:0000313" key="5">
    <source>
        <dbReference type="RefSeq" id="XP_035548303.1"/>
    </source>
</evidence>
<organism evidence="1 5">
    <name type="scientific">Juglans regia</name>
    <name type="common">English walnut</name>
    <dbReference type="NCBI Taxonomy" id="51240"/>
    <lineage>
        <taxon>Eukaryota</taxon>
        <taxon>Viridiplantae</taxon>
        <taxon>Streptophyta</taxon>
        <taxon>Embryophyta</taxon>
        <taxon>Tracheophyta</taxon>
        <taxon>Spermatophyta</taxon>
        <taxon>Magnoliopsida</taxon>
        <taxon>eudicotyledons</taxon>
        <taxon>Gunneridae</taxon>
        <taxon>Pentapetalae</taxon>
        <taxon>rosids</taxon>
        <taxon>fabids</taxon>
        <taxon>Fagales</taxon>
        <taxon>Juglandaceae</taxon>
        <taxon>Juglans</taxon>
    </lineage>
</organism>
<dbReference type="Proteomes" id="UP000235220">
    <property type="component" value="Chromosome 7"/>
</dbReference>
<dbReference type="InterPro" id="IPR004158">
    <property type="entry name" value="DUF247_pln"/>
</dbReference>
<dbReference type="Pfam" id="PF03140">
    <property type="entry name" value="DUF247"/>
    <property type="match status" value="2"/>
</dbReference>
<protein>
    <submittedName>
        <fullName evidence="2 3">Uncharacterized protein LOC108985690 isoform X1</fullName>
    </submittedName>
</protein>
<dbReference type="KEGG" id="jre:108985690"/>
<dbReference type="RefSeq" id="XP_035548299.1">
    <property type="nucleotide sequence ID" value="XM_035692406.1"/>
</dbReference>